<protein>
    <submittedName>
        <fullName evidence="2">Uncharacterized protein</fullName>
    </submittedName>
</protein>
<dbReference type="RefSeq" id="WP_145179334.1">
    <property type="nucleotide sequence ID" value="NZ_CP037422.1"/>
</dbReference>
<proteinExistence type="predicted"/>
<keyword evidence="1" id="KW-0175">Coiled coil</keyword>
<keyword evidence="3" id="KW-1185">Reference proteome</keyword>
<reference evidence="2 3" key="1">
    <citation type="submission" date="2019-03" db="EMBL/GenBank/DDBJ databases">
        <title>Deep-cultivation of Planctomycetes and their phenomic and genomic characterization uncovers novel biology.</title>
        <authorList>
            <person name="Wiegand S."/>
            <person name="Jogler M."/>
            <person name="Boedeker C."/>
            <person name="Pinto D."/>
            <person name="Vollmers J."/>
            <person name="Rivas-Marin E."/>
            <person name="Kohn T."/>
            <person name="Peeters S.H."/>
            <person name="Heuer A."/>
            <person name="Rast P."/>
            <person name="Oberbeckmann S."/>
            <person name="Bunk B."/>
            <person name="Jeske O."/>
            <person name="Meyerdierks A."/>
            <person name="Storesund J.E."/>
            <person name="Kallscheuer N."/>
            <person name="Luecker S."/>
            <person name="Lage O.M."/>
            <person name="Pohl T."/>
            <person name="Merkel B.J."/>
            <person name="Hornburger P."/>
            <person name="Mueller R.-W."/>
            <person name="Bruemmer F."/>
            <person name="Labrenz M."/>
            <person name="Spormann A.M."/>
            <person name="Op den Camp H."/>
            <person name="Overmann J."/>
            <person name="Amann R."/>
            <person name="Jetten M.S.M."/>
            <person name="Mascher T."/>
            <person name="Medema M.H."/>
            <person name="Devos D.P."/>
            <person name="Kaster A.-K."/>
            <person name="Ovreas L."/>
            <person name="Rohde M."/>
            <person name="Galperin M.Y."/>
            <person name="Jogler C."/>
        </authorList>
    </citation>
    <scope>NUCLEOTIDE SEQUENCE [LARGE SCALE GENOMIC DNA]</scope>
    <source>
        <strain evidence="2 3">V202</strain>
    </source>
</reference>
<dbReference type="OrthoDB" id="289107at2"/>
<evidence type="ECO:0000256" key="1">
    <source>
        <dbReference type="SAM" id="Coils"/>
    </source>
</evidence>
<feature type="coiled-coil region" evidence="1">
    <location>
        <begin position="79"/>
        <end position="120"/>
    </location>
</feature>
<dbReference type="Proteomes" id="UP000318384">
    <property type="component" value="Chromosome"/>
</dbReference>
<evidence type="ECO:0000313" key="3">
    <source>
        <dbReference type="Proteomes" id="UP000318384"/>
    </source>
</evidence>
<sequence>MIPHNRSYDINRRPTLQFFVMMLVLFSILCLYPSGIFAQKPPQSDPFDVEVPLEFSEVRKALDRDDYDQALKLLSNLRIKSVKEKNKVLQEEVISTMKQVNQQKREFAKVRQSYETLKKKSIDPKAYKQVGDFYCAVKADWKKGLLLLSKSSNPALRQTVLADLKRPTIPAQQAQLADAWWKLAAQEKGNVRKAYQLRGRYWYLHARPRLPIKERVGREKKLQQIIIEADKIVIWNQHNGSYSDRGTTECIVTLLYKGKSVWRQKAQIPWEPDTPANRVLRPPHVRFDQVRIDVTKIRGKGGGLGEVEVFDGNINVARNCSTISNGYWEKNPSFHPNNLTNGNETGQSGFWLLDNDQKGWALVDMINFLQQP</sequence>
<name>A0A517X242_9PLAN</name>
<evidence type="ECO:0000313" key="2">
    <source>
        <dbReference type="EMBL" id="QDU11562.1"/>
    </source>
</evidence>
<organism evidence="2 3">
    <name type="scientific">Gimesia aquarii</name>
    <dbReference type="NCBI Taxonomy" id="2527964"/>
    <lineage>
        <taxon>Bacteria</taxon>
        <taxon>Pseudomonadati</taxon>
        <taxon>Planctomycetota</taxon>
        <taxon>Planctomycetia</taxon>
        <taxon>Planctomycetales</taxon>
        <taxon>Planctomycetaceae</taxon>
        <taxon>Gimesia</taxon>
    </lineage>
</organism>
<dbReference type="AlphaFoldDB" id="A0A517X242"/>
<dbReference type="EMBL" id="CP037422">
    <property type="protein sequence ID" value="QDU11562.1"/>
    <property type="molecule type" value="Genomic_DNA"/>
</dbReference>
<gene>
    <name evidence="2" type="ORF">V202x_49860</name>
</gene>
<accession>A0A517X242</accession>